<name>A0A9W8DWV6_9FUNG</name>
<reference evidence="2" key="1">
    <citation type="submission" date="2022-07" db="EMBL/GenBank/DDBJ databases">
        <title>Phylogenomic reconstructions and comparative analyses of Kickxellomycotina fungi.</title>
        <authorList>
            <person name="Reynolds N.K."/>
            <person name="Stajich J.E."/>
            <person name="Barry K."/>
            <person name="Grigoriev I.V."/>
            <person name="Crous P."/>
            <person name="Smith M.E."/>
        </authorList>
    </citation>
    <scope>NUCLEOTIDE SEQUENCE</scope>
    <source>
        <strain evidence="2">RSA 861</strain>
    </source>
</reference>
<dbReference type="InterPro" id="IPR037365">
    <property type="entry name" value="Slowmo/Ups"/>
</dbReference>
<accession>A0A9W8DWV6</accession>
<dbReference type="Proteomes" id="UP001150569">
    <property type="component" value="Unassembled WGS sequence"/>
</dbReference>
<dbReference type="InterPro" id="IPR006797">
    <property type="entry name" value="PRELI/MSF1_dom"/>
</dbReference>
<comment type="caution">
    <text evidence="2">The sequence shown here is derived from an EMBL/GenBank/DDBJ whole genome shotgun (WGS) entry which is preliminary data.</text>
</comment>
<protein>
    <recommendedName>
        <fullName evidence="1">PRELI/MSF1 domain-containing protein</fullName>
    </recommendedName>
</protein>
<proteinExistence type="predicted"/>
<dbReference type="OrthoDB" id="10056816at2759"/>
<evidence type="ECO:0000313" key="2">
    <source>
        <dbReference type="EMBL" id="KAJ1929468.1"/>
    </source>
</evidence>
<evidence type="ECO:0000313" key="3">
    <source>
        <dbReference type="Proteomes" id="UP001150569"/>
    </source>
</evidence>
<evidence type="ECO:0000259" key="1">
    <source>
        <dbReference type="PROSITE" id="PS50904"/>
    </source>
</evidence>
<feature type="domain" description="PRELI/MSF1" evidence="1">
    <location>
        <begin position="2"/>
        <end position="223"/>
    </location>
</feature>
<dbReference type="GO" id="GO:0005758">
    <property type="term" value="C:mitochondrial intermembrane space"/>
    <property type="evidence" value="ECO:0007669"/>
    <property type="project" value="InterPro"/>
</dbReference>
<dbReference type="PANTHER" id="PTHR11158">
    <property type="entry name" value="MSF1/PX19 RELATED"/>
    <property type="match status" value="1"/>
</dbReference>
<keyword evidence="3" id="KW-1185">Reference proteome</keyword>
<organism evidence="2 3">
    <name type="scientific">Tieghemiomyces parasiticus</name>
    <dbReference type="NCBI Taxonomy" id="78921"/>
    <lineage>
        <taxon>Eukaryota</taxon>
        <taxon>Fungi</taxon>
        <taxon>Fungi incertae sedis</taxon>
        <taxon>Zoopagomycota</taxon>
        <taxon>Kickxellomycotina</taxon>
        <taxon>Dimargaritomycetes</taxon>
        <taxon>Dimargaritales</taxon>
        <taxon>Dimargaritaceae</taxon>
        <taxon>Tieghemiomyces</taxon>
    </lineage>
</organism>
<dbReference type="EMBL" id="JANBPT010000034">
    <property type="protein sequence ID" value="KAJ1929468.1"/>
    <property type="molecule type" value="Genomic_DNA"/>
</dbReference>
<sequence length="239" mass="27020">MVKFYQHTFDYDHPFPLVTLAFWLRYPNPFAAHVLASDVIDRYVDPDTGVLHTTRLILKRGNVPKWARTFMSNNEAYILEQSRVDPRDRTMVCTSKNISHKRVMVIEETQTFTPIDEDEVKSSGIVPAAVTADQRRFAARFGRSASSAALAATVHSADKLPVLADSLGTGRTRVKLEVRFVSNLGWGLTSRIESFCHNRFADSSKRSRLGMAHVLEKLQEKRTKLLAITRPYAQPELAS</sequence>
<dbReference type="AlphaFoldDB" id="A0A9W8DWV6"/>
<gene>
    <name evidence="2" type="ORF">IWQ60_001149</name>
</gene>
<dbReference type="Pfam" id="PF04707">
    <property type="entry name" value="PRELI"/>
    <property type="match status" value="1"/>
</dbReference>
<dbReference type="PROSITE" id="PS50904">
    <property type="entry name" value="PRELI_MSF1"/>
    <property type="match status" value="1"/>
</dbReference>